<evidence type="ECO:0000259" key="2">
    <source>
        <dbReference type="Pfam" id="PF01757"/>
    </source>
</evidence>
<dbReference type="Pfam" id="PF01757">
    <property type="entry name" value="Acyl_transf_3"/>
    <property type="match status" value="1"/>
</dbReference>
<feature type="transmembrane region" description="Helical" evidence="1">
    <location>
        <begin position="260"/>
        <end position="282"/>
    </location>
</feature>
<feature type="transmembrane region" description="Helical" evidence="1">
    <location>
        <begin position="294"/>
        <end position="317"/>
    </location>
</feature>
<dbReference type="PANTHER" id="PTHR23028">
    <property type="entry name" value="ACETYLTRANSFERASE"/>
    <property type="match status" value="1"/>
</dbReference>
<evidence type="ECO:0000256" key="1">
    <source>
        <dbReference type="SAM" id="Phobius"/>
    </source>
</evidence>
<dbReference type="GO" id="GO:0016746">
    <property type="term" value="F:acyltransferase activity"/>
    <property type="evidence" value="ECO:0007669"/>
    <property type="project" value="UniProtKB-KW"/>
</dbReference>
<evidence type="ECO:0000313" key="4">
    <source>
        <dbReference type="Proteomes" id="UP001163726"/>
    </source>
</evidence>
<feature type="transmembrane region" description="Helical" evidence="1">
    <location>
        <begin position="179"/>
        <end position="197"/>
    </location>
</feature>
<keyword evidence="4" id="KW-1185">Reference proteome</keyword>
<accession>A0ABY7APA2</accession>
<dbReference type="InterPro" id="IPR002656">
    <property type="entry name" value="Acyl_transf_3_dom"/>
</dbReference>
<evidence type="ECO:0000313" key="3">
    <source>
        <dbReference type="EMBL" id="WAJ70971.1"/>
    </source>
</evidence>
<keyword evidence="1" id="KW-1133">Transmembrane helix</keyword>
<feature type="transmembrane region" description="Helical" evidence="1">
    <location>
        <begin position="88"/>
        <end position="110"/>
    </location>
</feature>
<feature type="transmembrane region" description="Helical" evidence="1">
    <location>
        <begin position="20"/>
        <end position="36"/>
    </location>
</feature>
<dbReference type="InterPro" id="IPR050879">
    <property type="entry name" value="Acyltransferase_3"/>
</dbReference>
<dbReference type="RefSeq" id="WP_268075386.1">
    <property type="nucleotide sequence ID" value="NZ_CP109965.1"/>
</dbReference>
<feature type="transmembrane region" description="Helical" evidence="1">
    <location>
        <begin position="346"/>
        <end position="368"/>
    </location>
</feature>
<reference evidence="3" key="1">
    <citation type="submission" date="2022-10" db="EMBL/GenBank/DDBJ databases">
        <title>Catenovulum adriacola sp. nov. isolated in the Harbour of Susak.</title>
        <authorList>
            <person name="Schoch T."/>
            <person name="Reich S.J."/>
            <person name="Stoeferle S."/>
            <person name="Flaiz M."/>
            <person name="Kazda M."/>
            <person name="Riedel C.U."/>
            <person name="Duerre P."/>
        </authorList>
    </citation>
    <scope>NUCLEOTIDE SEQUENCE</scope>
    <source>
        <strain evidence="3">TS8</strain>
    </source>
</reference>
<organism evidence="3 4">
    <name type="scientific">Catenovulum adriaticum</name>
    <dbReference type="NCBI Taxonomy" id="2984846"/>
    <lineage>
        <taxon>Bacteria</taxon>
        <taxon>Pseudomonadati</taxon>
        <taxon>Pseudomonadota</taxon>
        <taxon>Gammaproteobacteria</taxon>
        <taxon>Alteromonadales</taxon>
        <taxon>Alteromonadaceae</taxon>
        <taxon>Catenovulum</taxon>
    </lineage>
</organism>
<feature type="transmembrane region" description="Helical" evidence="1">
    <location>
        <begin position="203"/>
        <end position="223"/>
    </location>
</feature>
<gene>
    <name evidence="3" type="ORF">OLW01_03990</name>
</gene>
<feature type="transmembrane region" description="Helical" evidence="1">
    <location>
        <begin position="48"/>
        <end position="68"/>
    </location>
</feature>
<feature type="domain" description="Acyltransferase 3" evidence="2">
    <location>
        <begin position="15"/>
        <end position="368"/>
    </location>
</feature>
<dbReference type="Proteomes" id="UP001163726">
    <property type="component" value="Chromosome"/>
</dbReference>
<proteinExistence type="predicted"/>
<keyword evidence="3" id="KW-0012">Acyltransferase</keyword>
<dbReference type="PANTHER" id="PTHR23028:SF131">
    <property type="entry name" value="BLR2367 PROTEIN"/>
    <property type="match status" value="1"/>
</dbReference>
<feature type="transmembrane region" description="Helical" evidence="1">
    <location>
        <begin position="154"/>
        <end position="174"/>
    </location>
</feature>
<keyword evidence="1" id="KW-0812">Transmembrane</keyword>
<dbReference type="EMBL" id="CP109965">
    <property type="protein sequence ID" value="WAJ70971.1"/>
    <property type="molecule type" value="Genomic_DNA"/>
</dbReference>
<protein>
    <submittedName>
        <fullName evidence="3">Acyltransferase</fullName>
    </submittedName>
</protein>
<name>A0ABY7APA2_9ALTE</name>
<keyword evidence="1" id="KW-0472">Membrane</keyword>
<feature type="transmembrane region" description="Helical" evidence="1">
    <location>
        <begin position="235"/>
        <end position="254"/>
    </location>
</feature>
<keyword evidence="3" id="KW-0808">Transferase</keyword>
<sequence length="402" mass="45786">MTDKVNEMSKPERYIALDGLRGVCALLVCILHARLLTHLYPLDFIRNAYLFVDFFFVLSGFVICASYSHKLNNFNQLSVFFIKRLGRIWPLHLLVLLGFLSLEFAKWYVASQYAVDSQTSAFSGRFSLDALFTNVFLIHALGIHDSLTWNNPSWSISVEFITYMAFAVICLLLFSFRRILAYVAITIASLVILFNVMQTNLDLTYDYGLLRCFAGFFVGVLVYRLKAVIGLNLSFIQGSVLELIAVASVIYFVAEFGANQWSLLAPVLFGLIVFCFAAEAGVVSKWLSGKWVQLLAVLSFTMYMIHSFILTLLWRVIYLIDQGQGQYIKSVDDAHGYNQIVQFSNLYFADLILVCYLLLVVASSYLVYRFFENPWRKRFAQFAHQYVAQSESIKTAPVKSEG</sequence>